<comment type="caution">
    <text evidence="2">The sequence shown here is derived from an EMBL/GenBank/DDBJ whole genome shotgun (WGS) entry which is preliminary data.</text>
</comment>
<dbReference type="EMBL" id="BMAO01011917">
    <property type="protein sequence ID" value="GFQ77737.1"/>
    <property type="molecule type" value="Genomic_DNA"/>
</dbReference>
<keyword evidence="3" id="KW-1185">Reference proteome</keyword>
<accession>A0A8X6FE98</accession>
<dbReference type="OrthoDB" id="7467267at2759"/>
<reference evidence="2" key="1">
    <citation type="submission" date="2020-07" db="EMBL/GenBank/DDBJ databases">
        <title>Multicomponent nature underlies the extraordinary mechanical properties of spider dragline silk.</title>
        <authorList>
            <person name="Kono N."/>
            <person name="Nakamura H."/>
            <person name="Mori M."/>
            <person name="Yoshida Y."/>
            <person name="Ohtoshi R."/>
            <person name="Malay A.D."/>
            <person name="Moran D.A.P."/>
            <person name="Tomita M."/>
            <person name="Numata K."/>
            <person name="Arakawa K."/>
        </authorList>
    </citation>
    <scope>NUCLEOTIDE SEQUENCE</scope>
</reference>
<evidence type="ECO:0000313" key="2">
    <source>
        <dbReference type="EMBL" id="GFQ77737.1"/>
    </source>
</evidence>
<organism evidence="2 3">
    <name type="scientific">Trichonephila clavata</name>
    <name type="common">Joro spider</name>
    <name type="synonym">Nephila clavata</name>
    <dbReference type="NCBI Taxonomy" id="2740835"/>
    <lineage>
        <taxon>Eukaryota</taxon>
        <taxon>Metazoa</taxon>
        <taxon>Ecdysozoa</taxon>
        <taxon>Arthropoda</taxon>
        <taxon>Chelicerata</taxon>
        <taxon>Arachnida</taxon>
        <taxon>Araneae</taxon>
        <taxon>Araneomorphae</taxon>
        <taxon>Entelegynae</taxon>
        <taxon>Araneoidea</taxon>
        <taxon>Nephilidae</taxon>
        <taxon>Trichonephila</taxon>
    </lineage>
</organism>
<evidence type="ECO:0000313" key="3">
    <source>
        <dbReference type="Proteomes" id="UP000887116"/>
    </source>
</evidence>
<name>A0A8X6FE98_TRICU</name>
<feature type="compositionally biased region" description="Acidic residues" evidence="1">
    <location>
        <begin position="52"/>
        <end position="64"/>
    </location>
</feature>
<dbReference type="AlphaFoldDB" id="A0A8X6FE98"/>
<proteinExistence type="predicted"/>
<dbReference type="Proteomes" id="UP000887116">
    <property type="component" value="Unassembled WGS sequence"/>
</dbReference>
<protein>
    <submittedName>
        <fullName evidence="2">Uncharacterized protein</fullName>
    </submittedName>
</protein>
<feature type="region of interest" description="Disordered" evidence="1">
    <location>
        <begin position="50"/>
        <end position="79"/>
    </location>
</feature>
<sequence length="127" mass="14087">MIGPRDDDLEHLTNYNIQKAIPYPAISAPSISNQSKSFMQLKTRLRVSDIYNDSDSDSDNESIAEESPPQSHQVSKSPAEACRKTDSTVCVAVLPKDFCAVLYVLVQLLCKSGKRNYSISLYRGVSE</sequence>
<gene>
    <name evidence="2" type="ORF">TNCT_420221</name>
</gene>
<evidence type="ECO:0000256" key="1">
    <source>
        <dbReference type="SAM" id="MobiDB-lite"/>
    </source>
</evidence>